<dbReference type="InterPro" id="IPR051052">
    <property type="entry name" value="Diverse_substrate_MTase"/>
</dbReference>
<dbReference type="Gene3D" id="3.40.50.150">
    <property type="entry name" value="Vaccinia Virus protein VP39"/>
    <property type="match status" value="1"/>
</dbReference>
<sequence length="233" mass="25159">MNVLGVLEGKTVLDVGCGTGQSTFQLAERTGTFGRVIGVDIAPNSLKIARSRTIHLPQVLLEQADAAHLGLPDHSVDVVYSRFGAMFFSDPVQAFGNLRRMLRPNGLVGFVCWRSIRENELDYLPLEASGLTLSEAPHVSFEQPSRIRNILHAAGFAEVAVDPFDAEVSCGDIDQTMNVVTQVGALGKALRNSPEMRSAVEPRVRAAITERVRGGQVGLIAATWVVTAHNTDI</sequence>
<evidence type="ECO:0000256" key="3">
    <source>
        <dbReference type="ARBA" id="ARBA00022679"/>
    </source>
</evidence>
<dbReference type="GO" id="GO:0032259">
    <property type="term" value="P:methylation"/>
    <property type="evidence" value="ECO:0007669"/>
    <property type="project" value="UniProtKB-KW"/>
</dbReference>
<protein>
    <submittedName>
        <fullName evidence="5">Class I SAM-dependent methyltransferase</fullName>
    </submittedName>
</protein>
<evidence type="ECO:0000313" key="6">
    <source>
        <dbReference type="Proteomes" id="UP000678281"/>
    </source>
</evidence>
<dbReference type="AlphaFoldDB" id="A0A942I4D7"/>
<evidence type="ECO:0000313" key="5">
    <source>
        <dbReference type="EMBL" id="MBS3847146.1"/>
    </source>
</evidence>
<reference evidence="5" key="1">
    <citation type="submission" date="2021-04" db="EMBL/GenBank/DDBJ databases">
        <title>Devosia litorisediminis sp. nov., isolated from a sand dune.</title>
        <authorList>
            <person name="Park S."/>
            <person name="Yoon J.-H."/>
        </authorList>
    </citation>
    <scope>NUCLEOTIDE SEQUENCE</scope>
    <source>
        <strain evidence="5">BSSL-BM10</strain>
    </source>
</reference>
<name>A0A942I4D7_9HYPH</name>
<dbReference type="Proteomes" id="UP000678281">
    <property type="component" value="Unassembled WGS sequence"/>
</dbReference>
<dbReference type="InterPro" id="IPR029063">
    <property type="entry name" value="SAM-dependent_MTases_sf"/>
</dbReference>
<keyword evidence="6" id="KW-1185">Reference proteome</keyword>
<gene>
    <name evidence="5" type="ORF">KD146_00410</name>
</gene>
<dbReference type="EMBL" id="JAGXTP010000001">
    <property type="protein sequence ID" value="MBS3847146.1"/>
    <property type="molecule type" value="Genomic_DNA"/>
</dbReference>
<comment type="similarity">
    <text evidence="1">Belongs to the methyltransferase superfamily.</text>
</comment>
<comment type="caution">
    <text evidence="5">The sequence shown here is derived from an EMBL/GenBank/DDBJ whole genome shotgun (WGS) entry which is preliminary data.</text>
</comment>
<keyword evidence="3" id="KW-0808">Transferase</keyword>
<proteinExistence type="inferred from homology"/>
<dbReference type="Pfam" id="PF08241">
    <property type="entry name" value="Methyltransf_11"/>
    <property type="match status" value="1"/>
</dbReference>
<dbReference type="PANTHER" id="PTHR44942:SF4">
    <property type="entry name" value="METHYLTRANSFERASE TYPE 11 DOMAIN-CONTAINING PROTEIN"/>
    <property type="match status" value="1"/>
</dbReference>
<accession>A0A942I4D7</accession>
<dbReference type="InterPro" id="IPR013216">
    <property type="entry name" value="Methyltransf_11"/>
</dbReference>
<organism evidence="5 6">
    <name type="scientific">Devosia litorisediminis</name>
    <dbReference type="NCBI Taxonomy" id="2829817"/>
    <lineage>
        <taxon>Bacteria</taxon>
        <taxon>Pseudomonadati</taxon>
        <taxon>Pseudomonadota</taxon>
        <taxon>Alphaproteobacteria</taxon>
        <taxon>Hyphomicrobiales</taxon>
        <taxon>Devosiaceae</taxon>
        <taxon>Devosia</taxon>
    </lineage>
</organism>
<evidence type="ECO:0000256" key="2">
    <source>
        <dbReference type="ARBA" id="ARBA00022603"/>
    </source>
</evidence>
<dbReference type="SUPFAM" id="SSF53335">
    <property type="entry name" value="S-adenosyl-L-methionine-dependent methyltransferases"/>
    <property type="match status" value="1"/>
</dbReference>
<dbReference type="PANTHER" id="PTHR44942">
    <property type="entry name" value="METHYLTRANSF_11 DOMAIN-CONTAINING PROTEIN"/>
    <property type="match status" value="1"/>
</dbReference>
<feature type="domain" description="Methyltransferase type 11" evidence="4">
    <location>
        <begin position="13"/>
        <end position="108"/>
    </location>
</feature>
<dbReference type="GO" id="GO:0008757">
    <property type="term" value="F:S-adenosylmethionine-dependent methyltransferase activity"/>
    <property type="evidence" value="ECO:0007669"/>
    <property type="project" value="InterPro"/>
</dbReference>
<evidence type="ECO:0000259" key="4">
    <source>
        <dbReference type="Pfam" id="PF08241"/>
    </source>
</evidence>
<dbReference type="CDD" id="cd02440">
    <property type="entry name" value="AdoMet_MTases"/>
    <property type="match status" value="1"/>
</dbReference>
<evidence type="ECO:0000256" key="1">
    <source>
        <dbReference type="ARBA" id="ARBA00008361"/>
    </source>
</evidence>
<keyword evidence="2 5" id="KW-0489">Methyltransferase</keyword>